<keyword evidence="9" id="KW-1185">Reference proteome</keyword>
<dbReference type="SFLD" id="SFLDS00057">
    <property type="entry name" value="Glutaminase/Asparaginase"/>
    <property type="match status" value="1"/>
</dbReference>
<evidence type="ECO:0000313" key="9">
    <source>
        <dbReference type="Proteomes" id="UP000243488"/>
    </source>
</evidence>
<dbReference type="KEGG" id="ppha:BVH74_15110"/>
<dbReference type="PRINTS" id="PR00139">
    <property type="entry name" value="ASNGLNASE"/>
</dbReference>
<dbReference type="Proteomes" id="UP000243488">
    <property type="component" value="Chromosome"/>
</dbReference>
<protein>
    <recommendedName>
        <fullName evidence="1">asparaginase</fullName>
        <ecNumber evidence="1">3.5.1.1</ecNumber>
    </recommendedName>
</protein>
<dbReference type="EC" id="3.5.1.1" evidence="1"/>
<dbReference type="InterPro" id="IPR040919">
    <property type="entry name" value="Asparaginase_C"/>
</dbReference>
<feature type="binding site" evidence="4">
    <location>
        <begin position="89"/>
        <end position="90"/>
    </location>
    <ligand>
        <name>substrate</name>
    </ligand>
</feature>
<sequence length="335" mass="35652">MKGRVLIVYCGGTIGMLPSADGYVPMPGFAGRLHAHWDDGAEALPDYDLIELEHLIDSANLVPADWARIAGVVVEQWHNYDGFVLLHGTDTMAYTASALSFLLRGCDKPVILTGSQIPLAQPRTDALDNLATSLILAASGRVHEVCIYFRGRLLRGNRARKVRSTGFDAFDSPNAPWLGEVGIDLHLRDDLLLPKGEPDFRIPAFDASRVAVLNVYPGMPASLLDAVLASPGLQGLVLATYGVGNPPDADKALMDSLQRAVQAGISVLNISQCYQGQVSQGAYATGAALNRIGVIPGNDLTPEAAFAKLHVLLALGYSGERLAALLTRSLCGEQG</sequence>
<evidence type="ECO:0000256" key="5">
    <source>
        <dbReference type="PROSITE-ProRule" id="PRU10100"/>
    </source>
</evidence>
<dbReference type="InterPro" id="IPR027474">
    <property type="entry name" value="L-asparaginase_N"/>
</dbReference>
<dbReference type="InterPro" id="IPR006034">
    <property type="entry name" value="Asparaginase/glutaminase-like"/>
</dbReference>
<feature type="active site" evidence="5">
    <location>
        <position position="89"/>
    </location>
</feature>
<evidence type="ECO:0000256" key="1">
    <source>
        <dbReference type="ARBA" id="ARBA00012920"/>
    </source>
</evidence>
<dbReference type="GO" id="GO:0004067">
    <property type="term" value="F:asparaginase activity"/>
    <property type="evidence" value="ECO:0007669"/>
    <property type="project" value="UniProtKB-UniRule"/>
</dbReference>
<dbReference type="PANTHER" id="PTHR11707">
    <property type="entry name" value="L-ASPARAGINASE"/>
    <property type="match status" value="1"/>
</dbReference>
<dbReference type="PROSITE" id="PS51732">
    <property type="entry name" value="ASN_GLN_ASE_3"/>
    <property type="match status" value="1"/>
</dbReference>
<evidence type="ECO:0000256" key="4">
    <source>
        <dbReference type="PIRSR" id="PIRSR001220-2"/>
    </source>
</evidence>
<dbReference type="Pfam" id="PF00710">
    <property type="entry name" value="Asparaginase"/>
    <property type="match status" value="1"/>
</dbReference>
<evidence type="ECO:0000256" key="3">
    <source>
        <dbReference type="PIRSR" id="PIRSR001220-1"/>
    </source>
</evidence>
<organism evidence="8 9">
    <name type="scientific">Halopseudomonas phragmitis</name>
    <dbReference type="NCBI Taxonomy" id="1931241"/>
    <lineage>
        <taxon>Bacteria</taxon>
        <taxon>Pseudomonadati</taxon>
        <taxon>Pseudomonadota</taxon>
        <taxon>Gammaproteobacteria</taxon>
        <taxon>Pseudomonadales</taxon>
        <taxon>Pseudomonadaceae</taxon>
        <taxon>Halopseudomonas</taxon>
    </lineage>
</organism>
<feature type="domain" description="L-asparaginase N-terminal" evidence="6">
    <location>
        <begin position="4"/>
        <end position="189"/>
    </location>
</feature>
<dbReference type="STRING" id="1931241.BVH74_15110"/>
<dbReference type="AlphaFoldDB" id="A0A1V0B7T6"/>
<dbReference type="InterPro" id="IPR036152">
    <property type="entry name" value="Asp/glu_Ase-like_sf"/>
</dbReference>
<dbReference type="Pfam" id="PF17763">
    <property type="entry name" value="Asparaginase_C"/>
    <property type="match status" value="1"/>
</dbReference>
<dbReference type="SUPFAM" id="SSF53774">
    <property type="entry name" value="Glutaminase/Asparaginase"/>
    <property type="match status" value="1"/>
</dbReference>
<gene>
    <name evidence="8" type="primary">ansA</name>
    <name evidence="8" type="ORF">BVH74_15110</name>
</gene>
<evidence type="ECO:0000313" key="8">
    <source>
        <dbReference type="EMBL" id="AQZ95998.1"/>
    </source>
</evidence>
<dbReference type="FunFam" id="3.40.50.40:FF:000001">
    <property type="entry name" value="L-asparaginase 1"/>
    <property type="match status" value="1"/>
</dbReference>
<keyword evidence="2" id="KW-0378">Hydrolase</keyword>
<dbReference type="InterPro" id="IPR037152">
    <property type="entry name" value="L-asparaginase_N_sf"/>
</dbReference>
<feature type="active site" description="O-isoaspartyl threonine intermediate" evidence="3">
    <location>
        <position position="13"/>
    </location>
</feature>
<dbReference type="GO" id="GO:0009066">
    <property type="term" value="P:aspartate family amino acid metabolic process"/>
    <property type="evidence" value="ECO:0007669"/>
    <property type="project" value="UniProtKB-ARBA"/>
</dbReference>
<dbReference type="InterPro" id="IPR027475">
    <property type="entry name" value="Asparaginase/glutaminase_AS2"/>
</dbReference>
<dbReference type="InterPro" id="IPR041725">
    <property type="entry name" value="L-asparaginase_I"/>
</dbReference>
<evidence type="ECO:0000259" key="6">
    <source>
        <dbReference type="Pfam" id="PF00710"/>
    </source>
</evidence>
<dbReference type="InterPro" id="IPR027473">
    <property type="entry name" value="L-asparaginase_C"/>
</dbReference>
<dbReference type="PANTHER" id="PTHR11707:SF28">
    <property type="entry name" value="60 KDA LYSOPHOSPHOLIPASE"/>
    <property type="match status" value="1"/>
</dbReference>
<dbReference type="PIRSF" id="PIRSF500176">
    <property type="entry name" value="L_ASNase"/>
    <property type="match status" value="1"/>
</dbReference>
<feature type="domain" description="Asparaginase/glutaminase C-terminal" evidence="7">
    <location>
        <begin position="209"/>
        <end position="325"/>
    </location>
</feature>
<accession>A0A1V0B7T6</accession>
<dbReference type="RefSeq" id="WP_080050891.1">
    <property type="nucleotide sequence ID" value="NZ_CP020100.1"/>
</dbReference>
<dbReference type="Gene3D" id="3.40.50.1170">
    <property type="entry name" value="L-asparaginase, N-terminal domain"/>
    <property type="match status" value="1"/>
</dbReference>
<evidence type="ECO:0000259" key="7">
    <source>
        <dbReference type="Pfam" id="PF17763"/>
    </source>
</evidence>
<name>A0A1V0B7T6_9GAMM</name>
<reference evidence="8 9" key="1">
    <citation type="submission" date="2017-03" db="EMBL/GenBank/DDBJ databases">
        <title>Complete genome sequence of the novel DNRA strain Pseudomonas sp. S-6-2 isolated from Chinese polluted river sediment. Journal of Biotechnology.</title>
        <authorList>
            <person name="Li J."/>
            <person name="Xiang F."/>
            <person name="Wang L."/>
            <person name="Xi L."/>
            <person name="Liu J."/>
        </authorList>
    </citation>
    <scope>NUCLEOTIDE SEQUENCE [LARGE SCALE GENOMIC DNA]</scope>
    <source>
        <strain evidence="8 9">S-6-2</strain>
    </source>
</reference>
<dbReference type="EMBL" id="CP020100">
    <property type="protein sequence ID" value="AQZ95998.1"/>
    <property type="molecule type" value="Genomic_DNA"/>
</dbReference>
<feature type="binding site" evidence="4">
    <location>
        <position position="58"/>
    </location>
    <ligand>
        <name>substrate</name>
    </ligand>
</feature>
<dbReference type="Gene3D" id="3.40.50.40">
    <property type="match status" value="1"/>
</dbReference>
<dbReference type="PROSITE" id="PS00917">
    <property type="entry name" value="ASN_GLN_ASE_2"/>
    <property type="match status" value="1"/>
</dbReference>
<evidence type="ECO:0000256" key="2">
    <source>
        <dbReference type="ARBA" id="ARBA00022801"/>
    </source>
</evidence>
<dbReference type="PIRSF" id="PIRSF001220">
    <property type="entry name" value="L-ASNase_gatD"/>
    <property type="match status" value="1"/>
</dbReference>
<dbReference type="CDD" id="cd08963">
    <property type="entry name" value="L-asparaginase_I"/>
    <property type="match status" value="1"/>
</dbReference>
<proteinExistence type="predicted"/>
<dbReference type="SMART" id="SM00870">
    <property type="entry name" value="Asparaginase"/>
    <property type="match status" value="1"/>
</dbReference>